<keyword evidence="1" id="KW-0732">Signal</keyword>
<dbReference type="Pfam" id="PF10972">
    <property type="entry name" value="CsiV"/>
    <property type="match status" value="1"/>
</dbReference>
<accession>A0A078KSQ9</accession>
<evidence type="ECO:0000256" key="1">
    <source>
        <dbReference type="SAM" id="SignalP"/>
    </source>
</evidence>
<feature type="signal peptide" evidence="1">
    <location>
        <begin position="1"/>
        <end position="19"/>
    </location>
</feature>
<dbReference type="EMBL" id="CCSB01000002">
    <property type="protein sequence ID" value="CDZ77455.1"/>
    <property type="molecule type" value="Genomic_DNA"/>
</dbReference>
<gene>
    <name evidence="2" type="ORF">BN59_01738</name>
</gene>
<dbReference type="OrthoDB" id="5566524at2"/>
<dbReference type="Proteomes" id="UP000044071">
    <property type="component" value="Unassembled WGS sequence"/>
</dbReference>
<feature type="chain" id="PRO_5009743994" description="Peptidoglycan-binding protein CsiV" evidence="1">
    <location>
        <begin position="20"/>
        <end position="182"/>
    </location>
</feature>
<evidence type="ECO:0008006" key="4">
    <source>
        <dbReference type="Google" id="ProtNLM"/>
    </source>
</evidence>
<protein>
    <recommendedName>
        <fullName evidence="4">Peptidoglycan-binding protein CsiV</fullName>
    </recommendedName>
</protein>
<keyword evidence="3" id="KW-1185">Reference proteome</keyword>
<dbReference type="STRING" id="1034943.BN59_01738"/>
<proteinExistence type="predicted"/>
<dbReference type="InterPro" id="IPR021241">
    <property type="entry name" value="CsiV"/>
</dbReference>
<evidence type="ECO:0000313" key="2">
    <source>
        <dbReference type="EMBL" id="CDZ77455.1"/>
    </source>
</evidence>
<reference evidence="2 3" key="1">
    <citation type="submission" date="2014-06" db="EMBL/GenBank/DDBJ databases">
        <authorList>
            <person name="Urmite Genomes Urmite Genomes"/>
        </authorList>
    </citation>
    <scope>NUCLEOTIDE SEQUENCE [LARGE SCALE GENOMIC DNA]</scope>
</reference>
<dbReference type="RefSeq" id="WP_043873990.1">
    <property type="nucleotide sequence ID" value="NZ_CCVW01000002.1"/>
</dbReference>
<dbReference type="AlphaFoldDB" id="A0A078KSQ9"/>
<evidence type="ECO:0000313" key="3">
    <source>
        <dbReference type="Proteomes" id="UP000044071"/>
    </source>
</evidence>
<name>A0A078KSQ9_9GAMM</name>
<sequence length="182" mass="20530">MFKKIALVAMMLLTSLAQAAALYQIDLIVFGYQQSPISPELSLSSTLASHSANSIPLQTEISKNQTPYHLLPSSSSQLQEEYWALHRKPQYRVLIHYTWLQPFNNQSAIAIPKVQRDGWEIEGTVRVQRSNYYSLDSELLISTPSSNSAPFVLVQQQRLKGGDIYYLDHPQAGMLIKVHQVG</sequence>
<organism evidence="2 3">
    <name type="scientific">Legionella massiliensis</name>
    <dbReference type="NCBI Taxonomy" id="1034943"/>
    <lineage>
        <taxon>Bacteria</taxon>
        <taxon>Pseudomonadati</taxon>
        <taxon>Pseudomonadota</taxon>
        <taxon>Gammaproteobacteria</taxon>
        <taxon>Legionellales</taxon>
        <taxon>Legionellaceae</taxon>
        <taxon>Legionella</taxon>
    </lineage>
</organism>
<dbReference type="eggNOG" id="ENOG5033EPB">
    <property type="taxonomic scope" value="Bacteria"/>
</dbReference>